<protein>
    <submittedName>
        <fullName evidence="1">Uncharacterized protein</fullName>
    </submittedName>
</protein>
<dbReference type="AlphaFoldDB" id="Q9A9J3"/>
<dbReference type="BioCyc" id="CAULO:CC0987-MONOMER"/>
<evidence type="ECO:0000313" key="1">
    <source>
        <dbReference type="EMBL" id="AAK22971.1"/>
    </source>
</evidence>
<gene>
    <name evidence="1" type="ordered locus">CC_0987</name>
</gene>
<keyword evidence="2" id="KW-1185">Reference proteome</keyword>
<proteinExistence type="predicted"/>
<accession>Q9A9J3</accession>
<dbReference type="EnsemblBacteria" id="AAK22971">
    <property type="protein sequence ID" value="AAK22971"/>
    <property type="gene ID" value="CC_0987"/>
</dbReference>
<evidence type="ECO:0000313" key="2">
    <source>
        <dbReference type="Proteomes" id="UP000001816"/>
    </source>
</evidence>
<sequence length="219" mass="22879">MCPRSHQRNVGARESYCMTGRGATIGELGSRPVVTGSGRTHPERAQLVAVEVAEIGGVEGLGTVIAAHAWGAFALGAQADGLLVKRIDLGALVDHQGDHRAVAEGGRFAIVGLAHAEHRLGPIGAPGAAAGRKLHQALDPDRGEQVVVERLGLVQVVAAHQGVTDHAASSIASRCCRVIQARLCGHRNLRARTGVGRADDGWSVLGRARPARPGRSIRR</sequence>
<dbReference type="STRING" id="190650.CC_0987"/>
<dbReference type="Proteomes" id="UP000001816">
    <property type="component" value="Chromosome"/>
</dbReference>
<dbReference type="EMBL" id="AE005673">
    <property type="protein sequence ID" value="AAK22971.1"/>
    <property type="molecule type" value="Genomic_DNA"/>
</dbReference>
<name>Q9A9J3_CAUVC</name>
<dbReference type="HOGENOM" id="CLU_1259556_0_0_5"/>
<reference evidence="1 2" key="1">
    <citation type="journal article" date="2001" name="Proc. Natl. Acad. Sci. U.S.A.">
        <title>Complete genome sequence of Caulobacter crescentus.</title>
        <authorList>
            <person name="Nierman W.C."/>
            <person name="Feldblyum T.V."/>
            <person name="Laub M.T."/>
            <person name="Paulsen I.T."/>
            <person name="Nelson K.E."/>
            <person name="Eisen J.A."/>
            <person name="Heidelberg J.F."/>
            <person name="Alley M.R."/>
            <person name="Ohta N."/>
            <person name="Maddock J.R."/>
            <person name="Potocka I."/>
            <person name="Nelson W.C."/>
            <person name="Newton A."/>
            <person name="Stephens C."/>
            <person name="Phadke N.D."/>
            <person name="Ely B."/>
            <person name="DeBoy R.T."/>
            <person name="Dodson R.J."/>
            <person name="Durkin A.S."/>
            <person name="Gwinn M.L."/>
            <person name="Haft D.H."/>
            <person name="Kolonay J.F."/>
            <person name="Smit J."/>
            <person name="Craven M.B."/>
            <person name="Khouri H."/>
            <person name="Shetty J."/>
            <person name="Berry K."/>
            <person name="Utterback T."/>
            <person name="Tran K."/>
            <person name="Wolf A."/>
            <person name="Vamathevan J."/>
            <person name="Ermolaeva M."/>
            <person name="White O."/>
            <person name="Salzberg S.L."/>
            <person name="Venter J.C."/>
            <person name="Shapiro L."/>
            <person name="Fraser C.M."/>
        </authorList>
    </citation>
    <scope>NUCLEOTIDE SEQUENCE [LARGE SCALE GENOMIC DNA]</scope>
    <source>
        <strain evidence="2">ATCC 19089 / CB15</strain>
    </source>
</reference>
<dbReference type="KEGG" id="ccr:CC_0987"/>
<dbReference type="PIR" id="G87371">
    <property type="entry name" value="G87371"/>
</dbReference>
<organism evidence="1 2">
    <name type="scientific">Caulobacter vibrioides (strain ATCC 19089 / CIP 103742 / CB 15)</name>
    <name type="common">Caulobacter crescentus</name>
    <dbReference type="NCBI Taxonomy" id="190650"/>
    <lineage>
        <taxon>Bacteria</taxon>
        <taxon>Pseudomonadati</taxon>
        <taxon>Pseudomonadota</taxon>
        <taxon>Alphaproteobacteria</taxon>
        <taxon>Caulobacterales</taxon>
        <taxon>Caulobacteraceae</taxon>
        <taxon>Caulobacter</taxon>
    </lineage>
</organism>